<evidence type="ECO:0000256" key="8">
    <source>
        <dbReference type="SAM" id="Phobius"/>
    </source>
</evidence>
<dbReference type="Pfam" id="PF13231">
    <property type="entry name" value="PMT_2"/>
    <property type="match status" value="1"/>
</dbReference>
<evidence type="ECO:0000259" key="10">
    <source>
        <dbReference type="Pfam" id="PF24878"/>
    </source>
</evidence>
<dbReference type="InterPro" id="IPR038731">
    <property type="entry name" value="RgtA/B/C-like"/>
</dbReference>
<evidence type="ECO:0000313" key="11">
    <source>
        <dbReference type="EMBL" id="TCK19896.1"/>
    </source>
</evidence>
<comment type="subcellular location">
    <subcellularLocation>
        <location evidence="1">Cell membrane</location>
        <topology evidence="1">Multi-pass membrane protein</topology>
    </subcellularLocation>
</comment>
<dbReference type="AlphaFoldDB" id="A0A4V2PH95"/>
<dbReference type="GO" id="GO:0010041">
    <property type="term" value="P:response to iron(III) ion"/>
    <property type="evidence" value="ECO:0007669"/>
    <property type="project" value="TreeGrafter"/>
</dbReference>
<protein>
    <submittedName>
        <fullName evidence="11">4-amino-4-deoxy-L-arabinose transferase-like glycosyltransferase</fullName>
    </submittedName>
</protein>
<keyword evidence="5 8" id="KW-0812">Transmembrane</keyword>
<dbReference type="PANTHER" id="PTHR33908">
    <property type="entry name" value="MANNOSYLTRANSFERASE YKCB-RELATED"/>
    <property type="match status" value="1"/>
</dbReference>
<dbReference type="InterPro" id="IPR050297">
    <property type="entry name" value="LipidA_mod_glycosyltrf_83"/>
</dbReference>
<dbReference type="Proteomes" id="UP000295560">
    <property type="component" value="Unassembled WGS sequence"/>
</dbReference>
<comment type="caution">
    <text evidence="11">The sequence shown here is derived from an EMBL/GenBank/DDBJ whole genome shotgun (WGS) entry which is preliminary data.</text>
</comment>
<feature type="transmembrane region" description="Helical" evidence="8">
    <location>
        <begin position="449"/>
        <end position="469"/>
    </location>
</feature>
<keyword evidence="12" id="KW-1185">Reference proteome</keyword>
<feature type="domain" description="Glycosyltransferase RgtA/B/C/D-like" evidence="9">
    <location>
        <begin position="79"/>
        <end position="229"/>
    </location>
</feature>
<feature type="domain" description="Putative mannosyltransferase YkcA/B-like C-terminal" evidence="10">
    <location>
        <begin position="505"/>
        <end position="568"/>
    </location>
</feature>
<proteinExistence type="predicted"/>
<dbReference type="GO" id="GO:0005886">
    <property type="term" value="C:plasma membrane"/>
    <property type="evidence" value="ECO:0007669"/>
    <property type="project" value="UniProtKB-SubCell"/>
</dbReference>
<feature type="transmembrane region" description="Helical" evidence="8">
    <location>
        <begin position="362"/>
        <end position="384"/>
    </location>
</feature>
<feature type="transmembrane region" description="Helical" evidence="8">
    <location>
        <begin position="123"/>
        <end position="145"/>
    </location>
</feature>
<sequence length="605" mass="62442">MTDTATVEAPPVPDPTPPRWPRRAALGLLTLIAGGLYGWGIGETPLEPYYAAAVRTMAGSWRAFAFGAFDPAQTITLDKLPGAFWLQALSVRAFGFHPWALVLPQVLAGMATVPLLYRAVRRLAGPGAGLTAALVLAVTPAVVALDRGNISDTVMVLLLVAAADAMSGAIVRGGCGRVLLAGVWVGLAFQAKMVEAWIVLPALALPYLVAGPGRAGRRTLDVVLGGLVTAAVSLAWTTAVALVPGSSRPWVDGSTGNSPFEQVFVYNGLGRVGQQSPLQVLAGQGLSVGVASDPGPLRLVFGVLGITTGWILPLAVLIAVAGVVARRREPRTDPVRAAVLLWGTWLVLFAVAFSVLSTVNPYYTAALGPPAAALVGIGLVQAWAHRHSVRLRIAVAVLVLLTAAHAALLSLAPGAPRGLSAAVLVVGVVAVVLVAVARRTAGRTAAAGFALAVVAVLLAPAVASATVVARDEGALDVPFEPARATTAIRGLFVRTPEQVAGTLPVLEQVRAGAPDLMAVQSSAVASVFAEQADEEVLPIGGFTGTGPTPSLDELRADVAAGRFHLVLAFPSHDPRIVWVATHCRHLGRTPPPFRDYVCTPADAAR</sequence>
<dbReference type="GO" id="GO:0009103">
    <property type="term" value="P:lipopolysaccharide biosynthetic process"/>
    <property type="evidence" value="ECO:0007669"/>
    <property type="project" value="UniProtKB-ARBA"/>
</dbReference>
<feature type="transmembrane region" description="Helical" evidence="8">
    <location>
        <begin position="299"/>
        <end position="325"/>
    </location>
</feature>
<feature type="transmembrane region" description="Helical" evidence="8">
    <location>
        <begin position="337"/>
        <end position="356"/>
    </location>
</feature>
<keyword evidence="6 8" id="KW-1133">Transmembrane helix</keyword>
<dbReference type="InterPro" id="IPR056785">
    <property type="entry name" value="YkcA/B-like_C"/>
</dbReference>
<keyword evidence="7 8" id="KW-0472">Membrane</keyword>
<organism evidence="11 12">
    <name type="scientific">Pseudonocardia endophytica</name>
    <dbReference type="NCBI Taxonomy" id="401976"/>
    <lineage>
        <taxon>Bacteria</taxon>
        <taxon>Bacillati</taxon>
        <taxon>Actinomycetota</taxon>
        <taxon>Actinomycetes</taxon>
        <taxon>Pseudonocardiales</taxon>
        <taxon>Pseudonocardiaceae</taxon>
        <taxon>Pseudonocardia</taxon>
    </lineage>
</organism>
<evidence type="ECO:0000256" key="7">
    <source>
        <dbReference type="ARBA" id="ARBA00023136"/>
    </source>
</evidence>
<feature type="transmembrane region" description="Helical" evidence="8">
    <location>
        <begin position="183"/>
        <end position="210"/>
    </location>
</feature>
<name>A0A4V2PH95_PSEEN</name>
<dbReference type="RefSeq" id="WP_132428255.1">
    <property type="nucleotide sequence ID" value="NZ_SMFZ01000002.1"/>
</dbReference>
<dbReference type="Pfam" id="PF24878">
    <property type="entry name" value="YkcB_C"/>
    <property type="match status" value="1"/>
</dbReference>
<evidence type="ECO:0000256" key="5">
    <source>
        <dbReference type="ARBA" id="ARBA00022692"/>
    </source>
</evidence>
<evidence type="ECO:0000256" key="1">
    <source>
        <dbReference type="ARBA" id="ARBA00004651"/>
    </source>
</evidence>
<feature type="transmembrane region" description="Helical" evidence="8">
    <location>
        <begin position="222"/>
        <end position="243"/>
    </location>
</feature>
<feature type="transmembrane region" description="Helical" evidence="8">
    <location>
        <begin position="391"/>
        <end position="412"/>
    </location>
</feature>
<evidence type="ECO:0000313" key="12">
    <source>
        <dbReference type="Proteomes" id="UP000295560"/>
    </source>
</evidence>
<feature type="transmembrane region" description="Helical" evidence="8">
    <location>
        <begin position="20"/>
        <end position="39"/>
    </location>
</feature>
<feature type="transmembrane region" description="Helical" evidence="8">
    <location>
        <begin position="418"/>
        <end position="437"/>
    </location>
</feature>
<keyword evidence="4 11" id="KW-0808">Transferase</keyword>
<dbReference type="GO" id="GO:0016763">
    <property type="term" value="F:pentosyltransferase activity"/>
    <property type="evidence" value="ECO:0007669"/>
    <property type="project" value="TreeGrafter"/>
</dbReference>
<dbReference type="PANTHER" id="PTHR33908:SF3">
    <property type="entry name" value="UNDECAPRENYL PHOSPHATE-ALPHA-4-AMINO-4-DEOXY-L-ARABINOSE ARABINOSYL TRANSFERASE"/>
    <property type="match status" value="1"/>
</dbReference>
<evidence type="ECO:0000256" key="4">
    <source>
        <dbReference type="ARBA" id="ARBA00022679"/>
    </source>
</evidence>
<gene>
    <name evidence="11" type="ORF">EV378_3840</name>
</gene>
<accession>A0A4V2PH95</accession>
<evidence type="ECO:0000256" key="2">
    <source>
        <dbReference type="ARBA" id="ARBA00022475"/>
    </source>
</evidence>
<keyword evidence="2" id="KW-1003">Cell membrane</keyword>
<evidence type="ECO:0000256" key="6">
    <source>
        <dbReference type="ARBA" id="ARBA00022989"/>
    </source>
</evidence>
<evidence type="ECO:0000256" key="3">
    <source>
        <dbReference type="ARBA" id="ARBA00022676"/>
    </source>
</evidence>
<evidence type="ECO:0000259" key="9">
    <source>
        <dbReference type="Pfam" id="PF13231"/>
    </source>
</evidence>
<reference evidence="11 12" key="1">
    <citation type="submission" date="2019-03" db="EMBL/GenBank/DDBJ databases">
        <title>Sequencing the genomes of 1000 actinobacteria strains.</title>
        <authorList>
            <person name="Klenk H.-P."/>
        </authorList>
    </citation>
    <scope>NUCLEOTIDE SEQUENCE [LARGE SCALE GENOMIC DNA]</scope>
    <source>
        <strain evidence="11 12">DSM 44969</strain>
    </source>
</reference>
<dbReference type="EMBL" id="SMFZ01000002">
    <property type="protein sequence ID" value="TCK19896.1"/>
    <property type="molecule type" value="Genomic_DNA"/>
</dbReference>
<keyword evidence="3" id="KW-0328">Glycosyltransferase</keyword>
<dbReference type="OrthoDB" id="5241882at2"/>
<feature type="transmembrane region" description="Helical" evidence="8">
    <location>
        <begin position="99"/>
        <end position="117"/>
    </location>
</feature>